<dbReference type="AlphaFoldDB" id="A0A3M7MHY6"/>
<dbReference type="Proteomes" id="UP000265663">
    <property type="component" value="Unassembled WGS sequence"/>
</dbReference>
<name>A0A3M7MHY6_9PLEO</name>
<feature type="region of interest" description="Disordered" evidence="2">
    <location>
        <begin position="262"/>
        <end position="324"/>
    </location>
</feature>
<feature type="coiled-coil region" evidence="1">
    <location>
        <begin position="328"/>
        <end position="387"/>
    </location>
</feature>
<reference evidence="3 4" key="1">
    <citation type="journal article" date="2014" name="PLoS ONE">
        <title>De novo Genome Assembly of the Fungal Plant Pathogen Pyrenophora semeniperda.</title>
        <authorList>
            <person name="Soliai M.M."/>
            <person name="Meyer S.E."/>
            <person name="Udall J.A."/>
            <person name="Elzinga D.E."/>
            <person name="Hermansen R.A."/>
            <person name="Bodily P.M."/>
            <person name="Hart A.A."/>
            <person name="Coleman C.E."/>
        </authorList>
    </citation>
    <scope>NUCLEOTIDE SEQUENCE [LARGE SCALE GENOMIC DNA]</scope>
    <source>
        <strain evidence="3 4">CCB06</strain>
        <tissue evidence="3">Mycelium</tissue>
    </source>
</reference>
<accession>A0A3M7MHY6</accession>
<keyword evidence="4" id="KW-1185">Reference proteome</keyword>
<feature type="compositionally biased region" description="Polar residues" evidence="2">
    <location>
        <begin position="272"/>
        <end position="284"/>
    </location>
</feature>
<keyword evidence="1" id="KW-0175">Coiled coil</keyword>
<dbReference type="OrthoDB" id="5309154at2759"/>
<evidence type="ECO:0000256" key="2">
    <source>
        <dbReference type="SAM" id="MobiDB-lite"/>
    </source>
</evidence>
<proteinExistence type="predicted"/>
<evidence type="ECO:0000313" key="3">
    <source>
        <dbReference type="EMBL" id="RMZ73969.1"/>
    </source>
</evidence>
<dbReference type="EMBL" id="KE747843">
    <property type="protein sequence ID" value="RMZ73969.1"/>
    <property type="molecule type" value="Genomic_DNA"/>
</dbReference>
<evidence type="ECO:0000256" key="1">
    <source>
        <dbReference type="SAM" id="Coils"/>
    </source>
</evidence>
<gene>
    <name evidence="3" type="ORF">GMOD_00004784</name>
</gene>
<evidence type="ECO:0000313" key="4">
    <source>
        <dbReference type="Proteomes" id="UP000265663"/>
    </source>
</evidence>
<sequence length="412" mass="47205">MKVVEQHSDRQALAHIYVQGSIAGLEEYGQYVDPNDSKTICCYVPIDEGDTAKVRIWFSGITLAISYDALVDGTLRKTNSYVAKTVTQQRNRRFDIDKFLYKTDKGVQDTDIIASQLLDIALTQSDTPESFGTIELRLYVTRQLDTFHDIRDVRTYDTNVKDDEKDSAQTATYKLIPPSLKMDFEENCLPLEAHDVQRELRRLNAKRPGTEPWAIFRFHYRTREQIDKQKLKLTYDPADKADELKPHTLVLSPILSPLILGTKPQKNDVDTTSRTSSPMISVTSHPVKGAQMNPVPLPKRPTLATNELNPESKRPKMATGSRPLTPKTVSVARRLVEQQKRLEELQKKRIDQAREQVKVDEQIKPYKELMAAELERLKNDILEEECAYKEDMEHYKASIEVLRKFKEANGNA</sequence>
<organism evidence="3 4">
    <name type="scientific">Pyrenophora seminiperda CCB06</name>
    <dbReference type="NCBI Taxonomy" id="1302712"/>
    <lineage>
        <taxon>Eukaryota</taxon>
        <taxon>Fungi</taxon>
        <taxon>Dikarya</taxon>
        <taxon>Ascomycota</taxon>
        <taxon>Pezizomycotina</taxon>
        <taxon>Dothideomycetes</taxon>
        <taxon>Pleosporomycetidae</taxon>
        <taxon>Pleosporales</taxon>
        <taxon>Pleosporineae</taxon>
        <taxon>Pleosporaceae</taxon>
        <taxon>Pyrenophora</taxon>
    </lineage>
</organism>
<protein>
    <submittedName>
        <fullName evidence="3">Uncharacterized protein</fullName>
    </submittedName>
</protein>